<name>A0ABY4FLI2_9MICO</name>
<dbReference type="NCBIfam" id="TIGR00199">
    <property type="entry name" value="PncC_domain"/>
    <property type="match status" value="1"/>
</dbReference>
<proteinExistence type="predicted"/>
<dbReference type="RefSeq" id="WP_244692236.1">
    <property type="nucleotide sequence ID" value="NZ_CP095044.1"/>
</dbReference>
<dbReference type="InterPro" id="IPR008136">
    <property type="entry name" value="CinA_C"/>
</dbReference>
<evidence type="ECO:0000259" key="1">
    <source>
        <dbReference type="Pfam" id="PF02464"/>
    </source>
</evidence>
<reference evidence="2 3" key="1">
    <citation type="submission" date="2022-04" db="EMBL/GenBank/DDBJ databases">
        <title>Leucobacter sp. isolated from rhizosphere of garlic.</title>
        <authorList>
            <person name="Won M."/>
            <person name="Lee C.-M."/>
            <person name="Woen H.-Y."/>
            <person name="Kwon S.-W."/>
        </authorList>
    </citation>
    <scope>NUCLEOTIDE SEQUENCE [LARGE SCALE GENOMIC DNA]</scope>
    <source>
        <strain evidence="2 3">H21R-40</strain>
    </source>
</reference>
<dbReference type="InterPro" id="IPR036653">
    <property type="entry name" value="CinA-like_C"/>
</dbReference>
<accession>A0ABY4FLI2</accession>
<dbReference type="Pfam" id="PF02464">
    <property type="entry name" value="CinA"/>
    <property type="match status" value="1"/>
</dbReference>
<evidence type="ECO:0000313" key="2">
    <source>
        <dbReference type="EMBL" id="UOQ57138.1"/>
    </source>
</evidence>
<keyword evidence="3" id="KW-1185">Reference proteome</keyword>
<sequence length="166" mass="17081">MTGDPRSERSAVLVEEIARVASDRCVRIATAESLTGGMLAAALSAGPEAGSWYRGGVVAYHPSVKHELLGVPDVPVVSAASARSMAASAARLLRAEYALSLTGVGGPGPQDGIEPGRVYIADLAPAAAPRAVPYRFDGEPLEIMRRTIDAALAQLLEALHAGAPAE</sequence>
<dbReference type="EMBL" id="CP095045">
    <property type="protein sequence ID" value="UOQ57138.1"/>
    <property type="molecule type" value="Genomic_DNA"/>
</dbReference>
<feature type="domain" description="CinA C-terminal" evidence="1">
    <location>
        <begin position="13"/>
        <end position="158"/>
    </location>
</feature>
<dbReference type="Gene3D" id="3.90.950.20">
    <property type="entry name" value="CinA-like"/>
    <property type="match status" value="1"/>
</dbReference>
<organism evidence="2 3">
    <name type="scientific">Leucobacter allii</name>
    <dbReference type="NCBI Taxonomy" id="2932247"/>
    <lineage>
        <taxon>Bacteria</taxon>
        <taxon>Bacillati</taxon>
        <taxon>Actinomycetota</taxon>
        <taxon>Actinomycetes</taxon>
        <taxon>Micrococcales</taxon>
        <taxon>Microbacteriaceae</taxon>
        <taxon>Leucobacter</taxon>
    </lineage>
</organism>
<gene>
    <name evidence="2" type="ORF">MUN78_16020</name>
</gene>
<dbReference type="Proteomes" id="UP000831786">
    <property type="component" value="Chromosome"/>
</dbReference>
<evidence type="ECO:0000313" key="3">
    <source>
        <dbReference type="Proteomes" id="UP000831786"/>
    </source>
</evidence>
<protein>
    <submittedName>
        <fullName evidence="2">CinA family protein</fullName>
    </submittedName>
</protein>
<dbReference type="SUPFAM" id="SSF142433">
    <property type="entry name" value="CinA-like"/>
    <property type="match status" value="1"/>
</dbReference>